<sequence length="188" mass="20956">MRREVTSSAAGWSPSRIRRRAAVSRRENRTVTLPAAEFIDSTLRAEGSEARAEADAERIGGGLRFYGASVGAVRGTVRDADRRHPISTHDEATALAAELWSVPVYERRFAAIVVLQRHAAMLVGNDLTRLEQFLRDARVRELVDPLVGDVVRPLLERLQGPEASRARRITDRWASEADPHLRWAASLL</sequence>
<evidence type="ECO:0000313" key="2">
    <source>
        <dbReference type="Proteomes" id="UP000275048"/>
    </source>
</evidence>
<dbReference type="Proteomes" id="UP000275048">
    <property type="component" value="Unassembled WGS sequence"/>
</dbReference>
<dbReference type="AlphaFoldDB" id="A0A3M8ALX9"/>
<protein>
    <submittedName>
        <fullName evidence="1">DNA alkylation repair protein</fullName>
    </submittedName>
</protein>
<dbReference type="InterPro" id="IPR016024">
    <property type="entry name" value="ARM-type_fold"/>
</dbReference>
<dbReference type="EMBL" id="RHHB01000001">
    <property type="protein sequence ID" value="RNB52211.1"/>
    <property type="molecule type" value="Genomic_DNA"/>
</dbReference>
<reference evidence="1 2" key="1">
    <citation type="submission" date="2018-10" db="EMBL/GenBank/DDBJ databases">
        <title>Isolation, diversity and antibacterial activity of antinobacteria from the wheat rhizosphere soil.</title>
        <authorList>
            <person name="Sun T."/>
        </authorList>
    </citation>
    <scope>NUCLEOTIDE SEQUENCE [LARGE SCALE GENOMIC DNA]</scope>
    <source>
        <strain evidence="1 2">SJ-23</strain>
    </source>
</reference>
<keyword evidence="2" id="KW-1185">Reference proteome</keyword>
<comment type="caution">
    <text evidence="1">The sequence shown here is derived from an EMBL/GenBank/DDBJ whole genome shotgun (WGS) entry which is preliminary data.</text>
</comment>
<organism evidence="1 2">
    <name type="scientific">Agromyces tardus</name>
    <dbReference type="NCBI Taxonomy" id="2583849"/>
    <lineage>
        <taxon>Bacteria</taxon>
        <taxon>Bacillati</taxon>
        <taxon>Actinomycetota</taxon>
        <taxon>Actinomycetes</taxon>
        <taxon>Micrococcales</taxon>
        <taxon>Microbacteriaceae</taxon>
        <taxon>Agromyces</taxon>
    </lineage>
</organism>
<accession>A0A3M8ALX9</accession>
<proteinExistence type="predicted"/>
<name>A0A3M8ALX9_9MICO</name>
<evidence type="ECO:0000313" key="1">
    <source>
        <dbReference type="EMBL" id="RNB52211.1"/>
    </source>
</evidence>
<dbReference type="Gene3D" id="1.25.10.90">
    <property type="match status" value="1"/>
</dbReference>
<dbReference type="SUPFAM" id="SSF48371">
    <property type="entry name" value="ARM repeat"/>
    <property type="match status" value="1"/>
</dbReference>
<dbReference type="Pfam" id="PF08713">
    <property type="entry name" value="DNA_alkylation"/>
    <property type="match status" value="1"/>
</dbReference>
<dbReference type="OrthoDB" id="4981341at2"/>
<dbReference type="InterPro" id="IPR014825">
    <property type="entry name" value="DNA_alkylation"/>
</dbReference>
<gene>
    <name evidence="1" type="ORF">EDM22_00365</name>
</gene>